<reference evidence="1 2" key="1">
    <citation type="submission" date="2007-10" db="EMBL/GenBank/DDBJ databases">
        <authorList>
            <person name="Wagner-Dobler I."/>
            <person name="Ferriera S."/>
            <person name="Johnson J."/>
            <person name="Kravitz S."/>
            <person name="Beeson K."/>
            <person name="Sutton G."/>
            <person name="Rogers Y.-H."/>
            <person name="Friedman R."/>
            <person name="Frazier M."/>
            <person name="Venter J.C."/>
        </authorList>
    </citation>
    <scope>NUCLEOTIDE SEQUENCE [LARGE SCALE GENOMIC DNA]</scope>
    <source>
        <strain evidence="1 2">DFL-43</strain>
    </source>
</reference>
<dbReference type="InterPro" id="IPR010985">
    <property type="entry name" value="Ribbon_hlx_hlx"/>
</dbReference>
<comment type="caution">
    <text evidence="1">The sequence shown here is derived from an EMBL/GenBank/DDBJ whole genome shotgun (WGS) entry which is preliminary data.</text>
</comment>
<dbReference type="GO" id="GO:0003677">
    <property type="term" value="F:DNA binding"/>
    <property type="evidence" value="ECO:0007669"/>
    <property type="project" value="UniProtKB-KW"/>
</dbReference>
<evidence type="ECO:0000313" key="2">
    <source>
        <dbReference type="Proteomes" id="UP000004291"/>
    </source>
</evidence>
<proteinExistence type="predicted"/>
<dbReference type="HOGENOM" id="CLU_2553638_0_0_5"/>
<evidence type="ECO:0000313" key="1">
    <source>
        <dbReference type="EMBL" id="EDQ31956.1"/>
    </source>
</evidence>
<sequence>MITLDLPKELENLLDRFAKDLGVSKEEFVLQAIRERVEDLEDLATAEAALAKDGGERIPLADIIAEFGDGTDENGNSLHAAE</sequence>
<name>A9DE34_HOEPD</name>
<protein>
    <submittedName>
        <fullName evidence="1">Putative DNA-binding protein with an HTH domain protein</fullName>
    </submittedName>
</protein>
<dbReference type="STRING" id="411684.HPDFL43_13365"/>
<dbReference type="Pfam" id="PF19807">
    <property type="entry name" value="DUF6290"/>
    <property type="match status" value="1"/>
</dbReference>
<dbReference type="Proteomes" id="UP000004291">
    <property type="component" value="Chromosome"/>
</dbReference>
<keyword evidence="1" id="KW-0238">DNA-binding</keyword>
<dbReference type="InterPro" id="IPR046257">
    <property type="entry name" value="DUF6290"/>
</dbReference>
<dbReference type="GO" id="GO:0006355">
    <property type="term" value="P:regulation of DNA-templated transcription"/>
    <property type="evidence" value="ECO:0007669"/>
    <property type="project" value="InterPro"/>
</dbReference>
<dbReference type="RefSeq" id="WP_007198437.1">
    <property type="nucleotide sequence ID" value="NZ_CM002917.1"/>
</dbReference>
<dbReference type="AlphaFoldDB" id="A9DE34"/>
<reference evidence="1 2" key="2">
    <citation type="submission" date="2012-06" db="EMBL/GenBank/DDBJ databases">
        <authorList>
            <person name="Fiebig A."/>
        </authorList>
    </citation>
    <scope>NUCLEOTIDE SEQUENCE [LARGE SCALE GENOMIC DNA]</scope>
    <source>
        <strain evidence="1 2">DFL-43</strain>
    </source>
</reference>
<keyword evidence="2" id="KW-1185">Reference proteome</keyword>
<accession>A9DE34</accession>
<dbReference type="EMBL" id="ABIA03000004">
    <property type="protein sequence ID" value="EDQ31956.1"/>
    <property type="molecule type" value="Genomic_DNA"/>
</dbReference>
<gene>
    <name evidence="1" type="ORF">HPDFL43_13365</name>
</gene>
<dbReference type="SUPFAM" id="SSF47598">
    <property type="entry name" value="Ribbon-helix-helix"/>
    <property type="match status" value="1"/>
</dbReference>
<dbReference type="OrthoDB" id="8083953at2"/>
<organism evidence="1 2">
    <name type="scientific">Hoeflea phototrophica (strain DSM 17068 / NCIMB 14078 / DFL-43)</name>
    <dbReference type="NCBI Taxonomy" id="411684"/>
    <lineage>
        <taxon>Bacteria</taxon>
        <taxon>Pseudomonadati</taxon>
        <taxon>Pseudomonadota</taxon>
        <taxon>Alphaproteobacteria</taxon>
        <taxon>Hyphomicrobiales</taxon>
        <taxon>Rhizobiaceae</taxon>
        <taxon>Hoeflea</taxon>
    </lineage>
</organism>